<dbReference type="SMART" id="SM00218">
    <property type="entry name" value="ZU5"/>
    <property type="match status" value="1"/>
</dbReference>
<feature type="compositionally biased region" description="Polar residues" evidence="16">
    <location>
        <begin position="1479"/>
        <end position="1491"/>
    </location>
</feature>
<dbReference type="Gene3D" id="2.60.220.30">
    <property type="match status" value="1"/>
</dbReference>
<evidence type="ECO:0000256" key="11">
    <source>
        <dbReference type="ARBA" id="ARBA00022949"/>
    </source>
</evidence>
<evidence type="ECO:0000259" key="18">
    <source>
        <dbReference type="PROSITE" id="PS50052"/>
    </source>
</evidence>
<dbReference type="GO" id="GO:0150105">
    <property type="term" value="P:protein localization to cell-cell junction"/>
    <property type="evidence" value="ECO:0000318"/>
    <property type="project" value="GO_Central"/>
</dbReference>
<feature type="compositionally biased region" description="Polar residues" evidence="16">
    <location>
        <begin position="1607"/>
        <end position="1616"/>
    </location>
</feature>
<dbReference type="InterPro" id="IPR008145">
    <property type="entry name" value="GK/Ca_channel_bsu"/>
</dbReference>
<evidence type="ECO:0000256" key="1">
    <source>
        <dbReference type="ARBA" id="ARBA00004413"/>
    </source>
</evidence>
<dbReference type="CDD" id="cd06728">
    <property type="entry name" value="PDZ2_ZO1-like_ds"/>
    <property type="match status" value="1"/>
</dbReference>
<evidence type="ECO:0000256" key="2">
    <source>
        <dbReference type="ARBA" id="ARBA00004435"/>
    </source>
</evidence>
<evidence type="ECO:0000256" key="13">
    <source>
        <dbReference type="ARBA" id="ARBA00077377"/>
    </source>
</evidence>
<feature type="compositionally biased region" description="Polar residues" evidence="16">
    <location>
        <begin position="60"/>
        <end position="77"/>
    </location>
</feature>
<dbReference type="InterPro" id="IPR035597">
    <property type="entry name" value="ZO-1_SH3"/>
</dbReference>
<keyword evidence="8" id="KW-0597">Phosphoprotein</keyword>
<evidence type="ECO:0000256" key="12">
    <source>
        <dbReference type="ARBA" id="ARBA00023136"/>
    </source>
</evidence>
<dbReference type="PANTHER" id="PTHR13865:SF25">
    <property type="entry name" value="TIGHT JUNCTION PROTEIN ZO-1"/>
    <property type="match status" value="1"/>
</dbReference>
<evidence type="ECO:0007829" key="24">
    <source>
        <dbReference type="PeptideAtlas" id="A0A287BF71"/>
    </source>
</evidence>
<evidence type="ECO:0000256" key="6">
    <source>
        <dbReference type="ARBA" id="ARBA00022443"/>
    </source>
</evidence>
<evidence type="ECO:0000256" key="9">
    <source>
        <dbReference type="ARBA" id="ARBA00022737"/>
    </source>
</evidence>
<evidence type="ECO:0000313" key="23">
    <source>
        <dbReference type="VGNC" id="VGNC:94005"/>
    </source>
</evidence>
<dbReference type="GO" id="GO:0005886">
    <property type="term" value="C:plasma membrane"/>
    <property type="evidence" value="ECO:0000318"/>
    <property type="project" value="GO_Central"/>
</dbReference>
<dbReference type="GeneID" id="100736682"/>
<dbReference type="SUPFAM" id="SSF50156">
    <property type="entry name" value="PDZ domain-like"/>
    <property type="match status" value="3"/>
</dbReference>
<dbReference type="CDD" id="cd06727">
    <property type="entry name" value="PDZ1_ZO1-like"/>
    <property type="match status" value="1"/>
</dbReference>
<evidence type="ECO:0000256" key="14">
    <source>
        <dbReference type="ARBA" id="ARBA00081594"/>
    </source>
</evidence>
<feature type="compositionally biased region" description="Basic residues" evidence="16">
    <location>
        <begin position="1"/>
        <end position="17"/>
    </location>
</feature>
<dbReference type="GO" id="GO:0005829">
    <property type="term" value="C:cytosol"/>
    <property type="evidence" value="ECO:0007669"/>
    <property type="project" value="Ensembl"/>
</dbReference>
<dbReference type="InterPro" id="IPR001452">
    <property type="entry name" value="SH3_domain"/>
</dbReference>
<dbReference type="OrthoDB" id="418634at2759"/>
<keyword evidence="5" id="KW-0796">Tight junction</keyword>
<dbReference type="SMR" id="A0A287BF71"/>
<dbReference type="GO" id="GO:0090557">
    <property type="term" value="P:establishment of endothelial intestinal barrier"/>
    <property type="evidence" value="ECO:0000318"/>
    <property type="project" value="GO_Central"/>
</dbReference>
<dbReference type="FunFam" id="2.60.220.30:FF:000004">
    <property type="entry name" value="tight junction protein ZO-1 isoform X1"/>
    <property type="match status" value="1"/>
</dbReference>
<feature type="domain" description="PDZ" evidence="19">
    <location>
        <begin position="279"/>
        <end position="357"/>
    </location>
</feature>
<dbReference type="Pfam" id="PF00625">
    <property type="entry name" value="Guanylate_kin"/>
    <property type="match status" value="1"/>
</dbReference>
<dbReference type="InParanoid" id="A0A287BF71"/>
<dbReference type="PROSITE" id="PS50052">
    <property type="entry name" value="GUANYLATE_KINASE_2"/>
    <property type="match status" value="1"/>
</dbReference>
<feature type="compositionally biased region" description="Basic and acidic residues" evidence="16">
    <location>
        <begin position="1409"/>
        <end position="1420"/>
    </location>
</feature>
<dbReference type="InterPro" id="IPR036034">
    <property type="entry name" value="PDZ_sf"/>
</dbReference>
<dbReference type="PANTHER" id="PTHR13865">
    <property type="entry name" value="TIGHT JUNCTION PROTEIN"/>
    <property type="match status" value="1"/>
</dbReference>
<dbReference type="FunFam" id="2.30.42.10:FF:000013">
    <property type="entry name" value="Putative tight junction protein ZO-1"/>
    <property type="match status" value="1"/>
</dbReference>
<feature type="compositionally biased region" description="Low complexity" evidence="16">
    <location>
        <begin position="1009"/>
        <end position="1020"/>
    </location>
</feature>
<feature type="compositionally biased region" description="Polar residues" evidence="16">
    <location>
        <begin position="1027"/>
        <end position="1039"/>
    </location>
</feature>
<dbReference type="GO" id="GO:1905605">
    <property type="term" value="P:positive regulation of blood-brain barrier permeability"/>
    <property type="evidence" value="ECO:0000318"/>
    <property type="project" value="GO_Central"/>
</dbReference>
<name>A0A287BF71_PIG</name>
<keyword evidence="11" id="KW-0965">Cell junction</keyword>
<feature type="compositionally biased region" description="Polar residues" evidence="16">
    <location>
        <begin position="1286"/>
        <end position="1300"/>
    </location>
</feature>
<dbReference type="PROSITE" id="PS50002">
    <property type="entry name" value="SH3"/>
    <property type="match status" value="1"/>
</dbReference>
<dbReference type="GO" id="GO:0005923">
    <property type="term" value="C:bicellular tight junction"/>
    <property type="evidence" value="ECO:0000318"/>
    <property type="project" value="GO_Central"/>
</dbReference>
<keyword evidence="7" id="KW-1003">Cell membrane</keyword>
<dbReference type="SMART" id="SM00228">
    <property type="entry name" value="PDZ"/>
    <property type="match status" value="3"/>
</dbReference>
<feature type="domain" description="SH3" evidence="17">
    <location>
        <begin position="609"/>
        <end position="677"/>
    </location>
</feature>
<feature type="compositionally biased region" description="Polar residues" evidence="16">
    <location>
        <begin position="422"/>
        <end position="431"/>
    </location>
</feature>
<dbReference type="ExpressionAtlas" id="A0A287BF71">
    <property type="expression patterns" value="baseline and differential"/>
</dbReference>
<dbReference type="Pfam" id="PF00595">
    <property type="entry name" value="PDZ"/>
    <property type="match status" value="3"/>
</dbReference>
<feature type="compositionally biased region" description="Polar residues" evidence="16">
    <location>
        <begin position="269"/>
        <end position="278"/>
    </location>
</feature>
<evidence type="ECO:0000259" key="17">
    <source>
        <dbReference type="PROSITE" id="PS50002"/>
    </source>
</evidence>
<feature type="region of interest" description="Disordered" evidence="16">
    <location>
        <begin position="196"/>
        <end position="283"/>
    </location>
</feature>
<dbReference type="PROSITE" id="PS50106">
    <property type="entry name" value="PDZ"/>
    <property type="match status" value="3"/>
</dbReference>
<gene>
    <name evidence="21 23" type="primary">TJP1</name>
</gene>
<keyword evidence="12" id="KW-0472">Membrane</keyword>
<evidence type="ECO:0000256" key="7">
    <source>
        <dbReference type="ARBA" id="ARBA00022475"/>
    </source>
</evidence>
<feature type="compositionally biased region" description="Polar residues" evidence="16">
    <location>
        <begin position="1155"/>
        <end position="1165"/>
    </location>
</feature>
<feature type="region of interest" description="Disordered" evidence="16">
    <location>
        <begin position="918"/>
        <end position="1631"/>
    </location>
</feature>
<evidence type="ECO:0000256" key="15">
    <source>
        <dbReference type="PROSITE-ProRule" id="PRU00192"/>
    </source>
</evidence>
<dbReference type="Gene3D" id="2.30.30.40">
    <property type="entry name" value="SH3 Domains"/>
    <property type="match status" value="1"/>
</dbReference>
<feature type="region of interest" description="Disordered" evidence="16">
    <location>
        <begin position="1"/>
        <end position="26"/>
    </location>
</feature>
<evidence type="ECO:0000313" key="21">
    <source>
        <dbReference type="Ensembl" id="ENSSSCP00000054972.2"/>
    </source>
</evidence>
<feature type="domain" description="Guanylate kinase-like" evidence="18">
    <location>
        <begin position="783"/>
        <end position="884"/>
    </location>
</feature>
<dbReference type="CDD" id="cd12026">
    <property type="entry name" value="SH3_ZO-1"/>
    <property type="match status" value="1"/>
</dbReference>
<feature type="domain" description="ZU5" evidence="20">
    <location>
        <begin position="1728"/>
        <end position="1862"/>
    </location>
</feature>
<evidence type="ECO:0000259" key="20">
    <source>
        <dbReference type="PROSITE" id="PS51145"/>
    </source>
</evidence>
<dbReference type="Reactome" id="R-SSC-351906">
    <property type="pathway name" value="Apoptotic cleavage of cell adhesion proteins"/>
</dbReference>
<dbReference type="Proteomes" id="UP000008227">
    <property type="component" value="Chromosome 1"/>
</dbReference>
<dbReference type="GeneTree" id="ENSGT00940000155164"/>
<dbReference type="Gene3D" id="2.30.42.10">
    <property type="match status" value="3"/>
</dbReference>
<reference evidence="21" key="2">
    <citation type="journal article" date="2020" name="Gigascience">
        <title>An improved pig reference genome sequence to enable pig genetics and genomics research.</title>
        <authorList>
            <person name="Warr A."/>
            <person name="Affara N."/>
            <person name="Aken B."/>
            <person name="Beiki H."/>
            <person name="Bickhart D.M."/>
            <person name="Billis K."/>
            <person name="Chow W."/>
            <person name="Eory L."/>
            <person name="Finlayson H.A."/>
            <person name="Flicek P."/>
            <person name="Giron C.G."/>
            <person name="Griffin D.K."/>
            <person name="Hall R."/>
            <person name="Hannum G."/>
            <person name="Hourlier T."/>
            <person name="Howe K."/>
            <person name="Hume D.A."/>
            <person name="Izuogu O."/>
            <person name="Kim K."/>
            <person name="Koren S."/>
            <person name="Liu H."/>
            <person name="Manchanda N."/>
            <person name="Martin F.J."/>
            <person name="Nonneman D.J."/>
            <person name="O'Connor R.E."/>
            <person name="Phillippy A.M."/>
            <person name="Rohrer G.A."/>
            <person name="Rosen B.D."/>
            <person name="Rund L.A."/>
            <person name="Sargent C.A."/>
            <person name="Schook L.B."/>
            <person name="Schroeder S.G."/>
            <person name="Schwartz A.S."/>
            <person name="Skinner B.M."/>
            <person name="Talbot R."/>
            <person name="Tseng E."/>
            <person name="Tuggle C.K."/>
            <person name="Watson M."/>
            <person name="Smith T.P.L."/>
            <person name="Archibald A.L."/>
        </authorList>
    </citation>
    <scope>NUCLEOTIDE SEQUENCE [LARGE SCALE GENOMIC DNA]</scope>
    <source>
        <strain evidence="21">Duroc</strain>
    </source>
</reference>
<dbReference type="FunFam" id="2.30.42.10:FF:000170">
    <property type="entry name" value="tight junction protein ZO-1 isoform X2"/>
    <property type="match status" value="1"/>
</dbReference>
<feature type="compositionally biased region" description="Basic and acidic residues" evidence="16">
    <location>
        <begin position="1091"/>
        <end position="1107"/>
    </location>
</feature>
<dbReference type="VGNC" id="VGNC:94005">
    <property type="gene designation" value="TJP1"/>
</dbReference>
<dbReference type="InterPro" id="IPR036028">
    <property type="entry name" value="SH3-like_dom_sf"/>
</dbReference>
<feature type="compositionally biased region" description="Basic and acidic residues" evidence="16">
    <location>
        <begin position="245"/>
        <end position="268"/>
    </location>
</feature>
<feature type="domain" description="PDZ" evidence="19">
    <location>
        <begin position="514"/>
        <end position="595"/>
    </location>
</feature>
<dbReference type="eggNOG" id="KOG3580">
    <property type="taxonomic scope" value="Eukaryota"/>
</dbReference>
<dbReference type="InterPro" id="IPR027417">
    <property type="entry name" value="P-loop_NTPase"/>
</dbReference>
<feature type="compositionally biased region" description="Basic and acidic residues" evidence="16">
    <location>
        <begin position="1166"/>
        <end position="1191"/>
    </location>
</feature>
<dbReference type="Pfam" id="PF00791">
    <property type="entry name" value="ZU5"/>
    <property type="match status" value="1"/>
</dbReference>
<feature type="compositionally biased region" description="Basic residues" evidence="16">
    <location>
        <begin position="196"/>
        <end position="205"/>
    </location>
</feature>
<feature type="compositionally biased region" description="Acidic residues" evidence="16">
    <location>
        <begin position="216"/>
        <end position="229"/>
    </location>
</feature>
<dbReference type="PRINTS" id="PR01598">
    <property type="entry name" value="ZONOCCLUDNS1"/>
</dbReference>
<feature type="compositionally biased region" description="Basic and acidic residues" evidence="16">
    <location>
        <begin position="392"/>
        <end position="420"/>
    </location>
</feature>
<dbReference type="InterPro" id="IPR001478">
    <property type="entry name" value="PDZ"/>
</dbReference>
<evidence type="ECO:0000256" key="4">
    <source>
        <dbReference type="ARBA" id="ARBA00007014"/>
    </source>
</evidence>
<dbReference type="FunCoup" id="A0A287BF71">
    <property type="interactions" value="1372"/>
</dbReference>
<dbReference type="CTD" id="7082"/>
<dbReference type="Reactome" id="R-SSC-2028269">
    <property type="pathway name" value="Signaling by Hippo"/>
</dbReference>
<feature type="compositionally biased region" description="Basic and acidic residues" evidence="16">
    <location>
        <begin position="1361"/>
        <end position="1379"/>
    </location>
</feature>
<evidence type="ECO:0000259" key="19">
    <source>
        <dbReference type="PROSITE" id="PS50106"/>
    </source>
</evidence>
<dbReference type="GO" id="GO:0009986">
    <property type="term" value="C:cell surface"/>
    <property type="evidence" value="ECO:0007669"/>
    <property type="project" value="UniProtKB-ARBA"/>
</dbReference>
<accession>A0A287BF71</accession>
<keyword evidence="22" id="KW-1185">Reference proteome</keyword>
<keyword evidence="6 15" id="KW-0728">SH3 domain</keyword>
<evidence type="ECO:0000313" key="22">
    <source>
        <dbReference type="Proteomes" id="UP000008227"/>
    </source>
</evidence>
<sequence length="1862" mass="207357">MRRLEGLCLRRRRRRRGPGRERSGDKMKYQKYLTVLQMAIGVTPSNRGSLLPLKRKLWVTPSSENPNGATSSVSQGKPSLRRIKGRLHRSKSLDSIDFCELTNTAMEETAIWEQHTVTLHRAPGFGFGIAISGGRDNPHFQSGETSIVISDVLKGGPAEGQLQENDRVAMVNGVSMDNVEHAFAVQQLRKSGKNAKITIRRKKKVQIPVSRPDPDPVSENEEDSYEEEAHDPRSGRGGPNHRRSEKSWARERSASRDKSLSPRSDRRSVASSQPTKPTKVTLVKSRKNEEYGLRLASHIFVKEISQDSLAARDGNIQEGDVVLKINGTVTENMSLTDAKTLIERSKGKLKMVVQRDERATLLNVPDLSDSIHSANASERDDISEIQSLASDHSGRSHDRPPRHSRSRSPDQRSEPSDHSRHSPQQPSNGSLRSREEERTTKPGAISTPVKHADDHTSKTVEEVIVERNEKQAPTLPEPKPVYAQVGQPDVDLPVSPSDGILPNSTHEDGILRPSMKLVKFRKGDSVGLRLAGGNDVGIFVAGVLEDSPAAKEGLEEGDQILRVNNVDFTNIIREEAVLFLLDLPKGEEVTILAQKKKDVYRRIVESDVGDSFYIRTHFEYEKESPYGLSFNKGEVFRVVDTLYNGKLGSWLAIRIGKNHKEVERGIIPNKNRAEQLASVQYTLPKTAGGDRADFWRFRGLRSSKRNLRKSREDLSAQPVQTKFPAYERVVLREAGFLRPVTIFGPIADVAREKLAREEPDIYQIAKSEPRDAGTDQRSSGIIRLHTIKQIIDQDKHALLDVTPNAVDRLNYAQWYPIVVFLNPDSKQGVKTMRMRLCPESRKSARKLYERSHKLRKNNHHLFTTTINLNSMNDGWYGALKEAIQQQQNQLVWVSEGKADGATSDDLDLHDDRLSYLSAPGSEYSMYSTDSRHTSDYEDTDTEGGAYTDQELDETLNDEVGTPPESAITRSSEPVREDSSGMHHENQTYPPYSPQAQPQPVHSIDSPGLKAASQQKAEASSPGPYLSPETNPASPASAVNPNVKLGSVRLEEPTSAPPTADPLHADSLRTPSPEAAHTVPRDQEPSLSPHVDPAKVYRKDPYPEEMMRANHVLKQPAVTHPGQRPDREPGLSYEPQPPYMERQASRDLEQPAYRYESSSYTDQLSRNYEHRLRCEDHTPAYEERWSYYDDRQSYQPRPALDSQHPRDLDPRQHPEEPSERGHFPRFEEPTPPSYESRPRYDQPPRTSTLRLEEPSTPAYDAHSRYRPEAQPYPSASLKVAEPKQYFDQYSRSYEQVPSQGLGSKAGHYEPLHGAAVPPLTPAPQHKPEVLPSSTKPLPPPPALAEDEEDPAMKPQSVLTRVKMFENRRSASVESKKDDSHPAGLKPPEGASKPAGAPIVGPKGPAQSQLSEHDRTLHRMPEPQKPQVKPPEDIVRSNHYDPEEDEEYYRKQLSYFDRRSFENKPSAHVPASHLSEPAKSVHSQNQPHFSSYPSKVKSAEAEAVDRSFGEKRYDPLQATPPPPPLPTQYSQPSQPGPSTALGLHVHAKGAHGEGNSVSLDFQNSLVSKPDPPPAQNKPATYRPPNREDTAQSAFYPQKSFPEKGPANGAEQTQKTITPAYNRFTPKPYTSSARPFERKFESPKFNHNLLPSEIIHKPELSSKAPASPKTLVKTHGSVPPPEFDSGVDTFSVHADKPKYQVNNISTVPKAVPVSPSAVEDDEDEDGHTVVATARGVFNSNGGVLSSIETGVSIIIPQGAIPEGIEQEIYFKVCRDNSILPPLDKEKGETLLSPLVMCGPHGLKFLKPVELRLPHCASMTPDGWSFALKSSDSSSGDPKTWQNKCLPGDPNYLVGANCVSVLIDHF</sequence>
<dbReference type="InterPro" id="IPR008144">
    <property type="entry name" value="Guanylate_kin-like_dom"/>
</dbReference>
<dbReference type="GO" id="GO:0045216">
    <property type="term" value="P:cell-cell junction organization"/>
    <property type="evidence" value="ECO:0000318"/>
    <property type="project" value="GO_Central"/>
</dbReference>
<reference evidence="21" key="4">
    <citation type="submission" date="2025-09" db="UniProtKB">
        <authorList>
            <consortium name="Ensembl"/>
        </authorList>
    </citation>
    <scope>IDENTIFICATION</scope>
</reference>
<feature type="compositionally biased region" description="Basic and acidic residues" evidence="16">
    <location>
        <begin position="1495"/>
        <end position="1512"/>
    </location>
</feature>
<dbReference type="PRINTS" id="PR01597">
    <property type="entry name" value="ZONOCCLUDNS"/>
</dbReference>
<comment type="subcellular location">
    <subcellularLocation>
        <location evidence="3">Cell junction</location>
        <location evidence="3">Gap junction</location>
    </subcellularLocation>
    <subcellularLocation>
        <location evidence="2">Cell junction</location>
        <location evidence="2">Tight junction</location>
    </subcellularLocation>
    <subcellularLocation>
        <location evidence="1">Cell membrane</location>
        <topology evidence="1">Peripheral membrane protein</topology>
        <orientation evidence="1">Cytoplasmic side</orientation>
    </subcellularLocation>
</comment>
<keyword evidence="10" id="KW-0303">Gap junction</keyword>
<dbReference type="SUPFAM" id="SSF50044">
    <property type="entry name" value="SH3-domain"/>
    <property type="match status" value="1"/>
</dbReference>
<protein>
    <recommendedName>
        <fullName evidence="14">Zona occludens protein 1</fullName>
    </recommendedName>
    <alternativeName>
        <fullName evidence="13">Zonula occludens protein 1</fullName>
    </alternativeName>
</protein>
<keyword evidence="9" id="KW-0677">Repeat</keyword>
<dbReference type="Reactome" id="R-SSC-191650">
    <property type="pathway name" value="Regulation of gap junction activity"/>
</dbReference>
<comment type="similarity">
    <text evidence="4">Belongs to the MAGUK family.</text>
</comment>
<dbReference type="Gene3D" id="3.40.50.300">
    <property type="entry name" value="P-loop containing nucleotide triphosphate hydrolases"/>
    <property type="match status" value="1"/>
</dbReference>
<feature type="region of interest" description="Disordered" evidence="16">
    <location>
        <begin position="60"/>
        <end position="80"/>
    </location>
</feature>
<dbReference type="RefSeq" id="XP_020954486.1">
    <property type="nucleotide sequence ID" value="XM_021098827.1"/>
</dbReference>
<feature type="compositionally biased region" description="Basic and acidic residues" evidence="16">
    <location>
        <begin position="1428"/>
        <end position="1439"/>
    </location>
</feature>
<dbReference type="GO" id="GO:0050839">
    <property type="term" value="F:cell adhesion molecule binding"/>
    <property type="evidence" value="ECO:0000318"/>
    <property type="project" value="GO_Central"/>
</dbReference>
<evidence type="ECO:0000256" key="3">
    <source>
        <dbReference type="ARBA" id="ARBA00004610"/>
    </source>
</evidence>
<dbReference type="SUPFAM" id="SSF52540">
    <property type="entry name" value="P-loop containing nucleoside triphosphate hydrolases"/>
    <property type="match status" value="1"/>
</dbReference>
<dbReference type="Bgee" id="ENSSSCG00000004854">
    <property type="expression patterns" value="Expressed in lung and 42 other cell types or tissues"/>
</dbReference>
<dbReference type="InterPro" id="IPR005418">
    <property type="entry name" value="ZO-1"/>
</dbReference>
<reference evidence="21" key="3">
    <citation type="submission" date="2025-08" db="UniProtKB">
        <authorList>
            <consortium name="Ensembl"/>
        </authorList>
    </citation>
    <scope>IDENTIFICATION</scope>
</reference>
<dbReference type="GO" id="GO:0098609">
    <property type="term" value="P:cell-cell adhesion"/>
    <property type="evidence" value="ECO:0000318"/>
    <property type="project" value="GO_Central"/>
</dbReference>
<organism evidence="21 22">
    <name type="scientific">Sus scrofa</name>
    <name type="common">Pig</name>
    <dbReference type="NCBI Taxonomy" id="9823"/>
    <lineage>
        <taxon>Eukaryota</taxon>
        <taxon>Metazoa</taxon>
        <taxon>Chordata</taxon>
        <taxon>Craniata</taxon>
        <taxon>Vertebrata</taxon>
        <taxon>Euteleostomi</taxon>
        <taxon>Mammalia</taxon>
        <taxon>Eutheria</taxon>
        <taxon>Laurasiatheria</taxon>
        <taxon>Artiodactyla</taxon>
        <taxon>Suina</taxon>
        <taxon>Suidae</taxon>
        <taxon>Sus</taxon>
    </lineage>
</organism>
<reference evidence="22" key="1">
    <citation type="submission" date="2009-11" db="EMBL/GenBank/DDBJ databases">
        <authorList>
            <consortium name="Porcine genome sequencing project"/>
        </authorList>
    </citation>
    <scope>NUCLEOTIDE SEQUENCE [LARGE SCALE GENOMIC DNA]</scope>
    <source>
        <strain evidence="22">Duroc</strain>
    </source>
</reference>
<keyword evidence="24" id="KW-1267">Proteomics identification</keyword>
<evidence type="ECO:0000256" key="8">
    <source>
        <dbReference type="ARBA" id="ARBA00022553"/>
    </source>
</evidence>
<dbReference type="STRING" id="9823.ENSSSCP00000054972"/>
<dbReference type="FunFam" id="3.40.50.300:FF:000110">
    <property type="entry name" value="tight junction protein ZO-1 isoform X1"/>
    <property type="match status" value="1"/>
</dbReference>
<dbReference type="GO" id="GO:0005921">
    <property type="term" value="C:gap junction"/>
    <property type="evidence" value="ECO:0007669"/>
    <property type="project" value="UniProtKB-SubCell"/>
</dbReference>
<dbReference type="FunFam" id="2.30.42.10:FF:000009">
    <property type="entry name" value="Putative tight junction protein ZO-1"/>
    <property type="match status" value="1"/>
</dbReference>
<feature type="compositionally biased region" description="Low complexity" evidence="16">
    <location>
        <begin position="986"/>
        <end position="999"/>
    </location>
</feature>
<dbReference type="SMART" id="SM00072">
    <property type="entry name" value="GuKc"/>
    <property type="match status" value="1"/>
</dbReference>
<dbReference type="GlyGen" id="A0A287BF71">
    <property type="glycosylation" value="2 sites"/>
</dbReference>
<proteinExistence type="evidence at protein level"/>
<dbReference type="CDD" id="cd06729">
    <property type="entry name" value="PDZ3_ZO1-like_domain"/>
    <property type="match status" value="1"/>
</dbReference>
<feature type="compositionally biased region" description="Basic and acidic residues" evidence="16">
    <location>
        <begin position="1202"/>
        <end position="1227"/>
    </location>
</feature>
<feature type="compositionally biased region" description="Polar residues" evidence="16">
    <location>
        <begin position="1553"/>
        <end position="1564"/>
    </location>
</feature>
<feature type="region of interest" description="Disordered" evidence="16">
    <location>
        <begin position="389"/>
        <end position="457"/>
    </location>
</feature>
<feature type="compositionally biased region" description="Basic and acidic residues" evidence="16">
    <location>
        <begin position="972"/>
        <end position="985"/>
    </location>
</feature>
<dbReference type="Pfam" id="PF07653">
    <property type="entry name" value="SH3_2"/>
    <property type="match status" value="1"/>
</dbReference>
<feature type="domain" description="PDZ" evidence="19">
    <location>
        <begin position="116"/>
        <end position="203"/>
    </location>
</feature>
<dbReference type="InterPro" id="IPR005417">
    <property type="entry name" value="ZO"/>
</dbReference>
<dbReference type="InterPro" id="IPR000906">
    <property type="entry name" value="ZU5_dom"/>
</dbReference>
<evidence type="ECO:0000256" key="16">
    <source>
        <dbReference type="SAM" id="MobiDB-lite"/>
    </source>
</evidence>
<evidence type="ECO:0000256" key="10">
    <source>
        <dbReference type="ARBA" id="ARBA00022868"/>
    </source>
</evidence>
<evidence type="ECO:0000256" key="5">
    <source>
        <dbReference type="ARBA" id="ARBA00022427"/>
    </source>
</evidence>
<dbReference type="Ensembl" id="ENSSSCT00000051548.3">
    <property type="protein sequence ID" value="ENSSSCP00000054972.2"/>
    <property type="gene ID" value="ENSSSCG00000004854.5"/>
</dbReference>
<dbReference type="PROSITE" id="PS51145">
    <property type="entry name" value="ZU5"/>
    <property type="match status" value="1"/>
</dbReference>